<reference evidence="1 2" key="1">
    <citation type="journal article" date="2010" name="Environ. Microbiol.">
        <title>Genomic analysis of oceanic cyanobacterial myoviruses compared with T4-like myoviruses from diverse hosts and environments.</title>
        <authorList>
            <person name="Sullivan M.B."/>
            <person name="Huang K.H."/>
            <person name="Ignacio-Espinoza J.C."/>
            <person name="Berlin A.M."/>
            <person name="Kelly L."/>
            <person name="Weigele P.R."/>
            <person name="DeFrancesco A.S."/>
            <person name="Kern S.E."/>
            <person name="Thompson L.R."/>
            <person name="Young S."/>
            <person name="Yandava C."/>
            <person name="Fu R."/>
            <person name="Krastins B."/>
            <person name="Chase M."/>
            <person name="Sarracino D."/>
            <person name="Osburne M.S."/>
            <person name="Henn M.R."/>
            <person name="Chisholm S.W."/>
        </authorList>
    </citation>
    <scope>NUCLEOTIDE SEQUENCE [LARGE SCALE GENOMIC DNA]</scope>
    <source>
        <strain evidence="1">M4-247</strain>
    </source>
</reference>
<evidence type="ECO:0008006" key="3">
    <source>
        <dbReference type="Google" id="ProtNLM"/>
    </source>
</evidence>
<keyword evidence="2" id="KW-1185">Reference proteome</keyword>
<organism evidence="1 2">
    <name type="scientific">Prochlorococcus phage P-HM1</name>
    <dbReference type="NCBI Taxonomy" id="445700"/>
    <lineage>
        <taxon>Viruses</taxon>
        <taxon>Duplodnaviria</taxon>
        <taxon>Heunggongvirae</taxon>
        <taxon>Uroviricota</taxon>
        <taxon>Caudoviricetes</taxon>
        <taxon>Eurybiavirus</taxon>
        <taxon>Eurybiavirus PHM2</taxon>
    </lineage>
</organism>
<dbReference type="OrthoDB" id="12734at10239"/>
<proteinExistence type="predicted"/>
<dbReference type="RefSeq" id="YP_004322523.1">
    <property type="nucleotide sequence ID" value="NC_015280.1"/>
</dbReference>
<evidence type="ECO:0000313" key="2">
    <source>
        <dbReference type="Proteomes" id="UP000006530"/>
    </source>
</evidence>
<name>E3SMS9_9CAUD</name>
<dbReference type="EMBL" id="GU071101">
    <property type="protein sequence ID" value="ADO98722.1"/>
    <property type="molecule type" value="Genomic_DNA"/>
</dbReference>
<protein>
    <recommendedName>
        <fullName evidence="3">Virion structural protein</fullName>
    </recommendedName>
</protein>
<dbReference type="GeneID" id="10327011"/>
<accession>E3SMS9</accession>
<gene>
    <name evidence="1" type="ORF">PHM1_098</name>
</gene>
<evidence type="ECO:0000313" key="1">
    <source>
        <dbReference type="EMBL" id="ADO98722.1"/>
    </source>
</evidence>
<dbReference type="KEGG" id="vg:10327011"/>
<dbReference type="Proteomes" id="UP000006530">
    <property type="component" value="Segment"/>
</dbReference>
<sequence length="319" mass="33945">MSTLSVNNLQGLSPTNKVTVPAGHKLSCESGRYRLPNYAQGSRPSNAETGELIINTTTATLEMWTGDRWAICGGGNRGATQSNPAESAGDAYDQGNQVSGTVWVSIPGSGAYQFEYDATDRYGTGDFGWIKYDAAFFGANNASIAYTVYGSPSSIIPAFNTNSSSSTSNDTINQGTHRVGREQSHQGGNSLSTIRCALPKLTKCKYDAFRTAGGSQTADFGAFTQNFSGIVNNSPYQNNGAGYWTVVFSGNSSGSFGSDMLILDQGNLRSGNGSYTVNTGVLSFGSERGSGTQVPQVIWGTTDAYNEYCYTTSWSLWLH</sequence>